<comment type="similarity">
    <text evidence="2 8">Belongs to the class-V pyridoxal-phosphate-dependent aminotransferase family. Csd subfamily.</text>
</comment>
<evidence type="ECO:0000256" key="1">
    <source>
        <dbReference type="ARBA" id="ARBA00001933"/>
    </source>
</evidence>
<evidence type="ECO:0000256" key="2">
    <source>
        <dbReference type="ARBA" id="ARBA00010447"/>
    </source>
</evidence>
<accession>A0A6I3IST7</accession>
<dbReference type="Gene3D" id="3.40.640.10">
    <property type="entry name" value="Type I PLP-dependent aspartate aminotransferase-like (Major domain)"/>
    <property type="match status" value="1"/>
</dbReference>
<dbReference type="AlphaFoldDB" id="A0A6I3IST7"/>
<proteinExistence type="inferred from homology"/>
<sequence length="441" mass="47345">MSTPFTPQESARIRADFPILARTVRGGNPLVYLDSGATSHKPSPVVEAERRYYETVNAGAHRGAHLLSEEATDAYEGARATVARFVGAPTPDEIVFTKNATESLNLVAYAFSNAGFDGAMDGVDPAVAQRFSIGPGDEICITEMEHHANLVPWQELARRTGATLRWLGVTDDGRLDLGDLDEVVNERTKVLAFTHVSNVLGTINPVQILVARAREVGALTVLDACQSVPHLGVDVQELGVDFAAFSGHKMLGPTGVGVLWGRRELLAAMPPFITGGSMIAVVRMEQTTYAAPPLRFEAGSMNVAQAVGLAAACDYLHQLGLDRVHAHESMLAERLLAGLARRPWVRVVGPTTMEDRGSSVAFVVEGAHAHDVGQVLDDQGVEVRVGHHCAWPLHRRMRVAATTRASFAPYNTAEEVDALLAALDKVPAIFGLDVAQEQEAS</sequence>
<evidence type="ECO:0000256" key="8">
    <source>
        <dbReference type="RuleBase" id="RU004506"/>
    </source>
</evidence>
<dbReference type="InterPro" id="IPR000192">
    <property type="entry name" value="Aminotrans_V_dom"/>
</dbReference>
<keyword evidence="4 8" id="KW-0808">Transferase</keyword>
<evidence type="ECO:0000256" key="4">
    <source>
        <dbReference type="ARBA" id="ARBA00022679"/>
    </source>
</evidence>
<dbReference type="RefSeq" id="WP_154594186.1">
    <property type="nucleotide sequence ID" value="NZ_WLVL01000040.1"/>
</dbReference>
<evidence type="ECO:0000256" key="7">
    <source>
        <dbReference type="RuleBase" id="RU004504"/>
    </source>
</evidence>
<feature type="domain" description="Aminotransferase class V" evidence="9">
    <location>
        <begin position="31"/>
        <end position="419"/>
    </location>
</feature>
<dbReference type="EMBL" id="WLVL01000040">
    <property type="protein sequence ID" value="MTB72970.1"/>
    <property type="molecule type" value="Genomic_DNA"/>
</dbReference>
<dbReference type="PANTHER" id="PTHR43586">
    <property type="entry name" value="CYSTEINE DESULFURASE"/>
    <property type="match status" value="1"/>
</dbReference>
<gene>
    <name evidence="10" type="primary">sufS</name>
    <name evidence="10" type="ORF">GGG17_13525</name>
</gene>
<dbReference type="SUPFAM" id="SSF53383">
    <property type="entry name" value="PLP-dependent transferases"/>
    <property type="match status" value="1"/>
</dbReference>
<comment type="catalytic activity">
    <reaction evidence="6 8">
        <text>(sulfur carrier)-H + L-cysteine = (sulfur carrier)-SH + L-alanine</text>
        <dbReference type="Rhea" id="RHEA:43892"/>
        <dbReference type="Rhea" id="RHEA-COMP:14737"/>
        <dbReference type="Rhea" id="RHEA-COMP:14739"/>
        <dbReference type="ChEBI" id="CHEBI:29917"/>
        <dbReference type="ChEBI" id="CHEBI:35235"/>
        <dbReference type="ChEBI" id="CHEBI:57972"/>
        <dbReference type="ChEBI" id="CHEBI:64428"/>
        <dbReference type="EC" id="2.8.1.7"/>
    </reaction>
</comment>
<keyword evidence="11" id="KW-1185">Reference proteome</keyword>
<protein>
    <recommendedName>
        <fullName evidence="3 8">Cysteine desulfurase</fullName>
        <ecNumber evidence="3 8">2.8.1.7</ecNumber>
    </recommendedName>
</protein>
<comment type="function">
    <text evidence="8">Catalyzes the removal of elemental sulfur and selenium atoms from L-cysteine, L-cystine, L-selenocysteine, and L-selenocystine to produce L-alanine.</text>
</comment>
<evidence type="ECO:0000313" key="10">
    <source>
        <dbReference type="EMBL" id="MTB72970.1"/>
    </source>
</evidence>
<dbReference type="NCBIfam" id="TIGR01979">
    <property type="entry name" value="sufS"/>
    <property type="match status" value="1"/>
</dbReference>
<dbReference type="InterPro" id="IPR010970">
    <property type="entry name" value="Cys_dSase_SufS"/>
</dbReference>
<comment type="caution">
    <text evidence="10">The sequence shown here is derived from an EMBL/GenBank/DDBJ whole genome shotgun (WGS) entry which is preliminary data.</text>
</comment>
<dbReference type="GO" id="GO:0031071">
    <property type="term" value="F:cysteine desulfurase activity"/>
    <property type="evidence" value="ECO:0007669"/>
    <property type="project" value="UniProtKB-UniRule"/>
</dbReference>
<comment type="cofactor">
    <cofactor evidence="1 7">
        <name>pyridoxal 5'-phosphate</name>
        <dbReference type="ChEBI" id="CHEBI:597326"/>
    </cofactor>
</comment>
<dbReference type="GO" id="GO:0030170">
    <property type="term" value="F:pyridoxal phosphate binding"/>
    <property type="evidence" value="ECO:0007669"/>
    <property type="project" value="UniProtKB-UniRule"/>
</dbReference>
<dbReference type="InterPro" id="IPR015421">
    <property type="entry name" value="PyrdxlP-dep_Trfase_major"/>
</dbReference>
<organism evidence="10 11">
    <name type="scientific">Arsenicicoccus cauae</name>
    <dbReference type="NCBI Taxonomy" id="2663847"/>
    <lineage>
        <taxon>Bacteria</taxon>
        <taxon>Bacillati</taxon>
        <taxon>Actinomycetota</taxon>
        <taxon>Actinomycetes</taxon>
        <taxon>Micrococcales</taxon>
        <taxon>Intrasporangiaceae</taxon>
        <taxon>Arsenicicoccus</taxon>
    </lineage>
</organism>
<dbReference type="CDD" id="cd06453">
    <property type="entry name" value="SufS_like"/>
    <property type="match status" value="1"/>
</dbReference>
<evidence type="ECO:0000256" key="6">
    <source>
        <dbReference type="ARBA" id="ARBA00050776"/>
    </source>
</evidence>
<dbReference type="PANTHER" id="PTHR43586:SF8">
    <property type="entry name" value="CYSTEINE DESULFURASE 1, CHLOROPLASTIC"/>
    <property type="match status" value="1"/>
</dbReference>
<dbReference type="InterPro" id="IPR015424">
    <property type="entry name" value="PyrdxlP-dep_Trfase"/>
</dbReference>
<keyword evidence="5 8" id="KW-0663">Pyridoxal phosphate</keyword>
<dbReference type="Proteomes" id="UP000431092">
    <property type="component" value="Unassembled WGS sequence"/>
</dbReference>
<name>A0A6I3IST7_9MICO</name>
<reference evidence="10 11" key="1">
    <citation type="submission" date="2019-11" db="EMBL/GenBank/DDBJ databases">
        <title>Whole genome sequencing identifies a novel species of the genus Arsenicicoccus isolated from human blood.</title>
        <authorList>
            <person name="Jeong J.H."/>
            <person name="Kweon O.J."/>
            <person name="Kim H.R."/>
            <person name="Kim T.-H."/>
            <person name="Ha S.-M."/>
            <person name="Lee M.-K."/>
        </authorList>
    </citation>
    <scope>NUCLEOTIDE SEQUENCE [LARGE SCALE GENOMIC DNA]</scope>
    <source>
        <strain evidence="10 11">MKL-02</strain>
    </source>
</reference>
<evidence type="ECO:0000313" key="11">
    <source>
        <dbReference type="Proteomes" id="UP000431092"/>
    </source>
</evidence>
<dbReference type="PROSITE" id="PS00595">
    <property type="entry name" value="AA_TRANSFER_CLASS_5"/>
    <property type="match status" value="1"/>
</dbReference>
<dbReference type="Gene3D" id="3.90.1150.10">
    <property type="entry name" value="Aspartate Aminotransferase, domain 1"/>
    <property type="match status" value="1"/>
</dbReference>
<dbReference type="InterPro" id="IPR020578">
    <property type="entry name" value="Aminotrans_V_PyrdxlP_BS"/>
</dbReference>
<evidence type="ECO:0000256" key="5">
    <source>
        <dbReference type="ARBA" id="ARBA00022898"/>
    </source>
</evidence>
<evidence type="ECO:0000256" key="3">
    <source>
        <dbReference type="ARBA" id="ARBA00012239"/>
    </source>
</evidence>
<dbReference type="InterPro" id="IPR015422">
    <property type="entry name" value="PyrdxlP-dep_Trfase_small"/>
</dbReference>
<dbReference type="EC" id="2.8.1.7" evidence="3 8"/>
<dbReference type="GO" id="GO:0006534">
    <property type="term" value="P:cysteine metabolic process"/>
    <property type="evidence" value="ECO:0007669"/>
    <property type="project" value="UniProtKB-UniRule"/>
</dbReference>
<dbReference type="Pfam" id="PF00266">
    <property type="entry name" value="Aminotran_5"/>
    <property type="match status" value="1"/>
</dbReference>
<evidence type="ECO:0000259" key="9">
    <source>
        <dbReference type="Pfam" id="PF00266"/>
    </source>
</evidence>